<organism evidence="1 2">
    <name type="scientific">Mycolicibacterium arenosum</name>
    <dbReference type="NCBI Taxonomy" id="2952157"/>
    <lineage>
        <taxon>Bacteria</taxon>
        <taxon>Bacillati</taxon>
        <taxon>Actinomycetota</taxon>
        <taxon>Actinomycetes</taxon>
        <taxon>Mycobacteriales</taxon>
        <taxon>Mycobacteriaceae</taxon>
        <taxon>Mycolicibacterium</taxon>
    </lineage>
</organism>
<name>A0ABT1MDL5_9MYCO</name>
<evidence type="ECO:0000313" key="2">
    <source>
        <dbReference type="Proteomes" id="UP001651690"/>
    </source>
</evidence>
<dbReference type="Pfam" id="PF10604">
    <property type="entry name" value="Polyketide_cyc2"/>
    <property type="match status" value="1"/>
</dbReference>
<dbReference type="RefSeq" id="WP_255064229.1">
    <property type="nucleotide sequence ID" value="NZ_JANDBD010000015.1"/>
</dbReference>
<accession>A0ABT1MDL5</accession>
<proteinExistence type="predicted"/>
<comment type="caution">
    <text evidence="1">The sequence shown here is derived from an EMBL/GenBank/DDBJ whole genome shotgun (WGS) entry which is preliminary data.</text>
</comment>
<dbReference type="Proteomes" id="UP001651690">
    <property type="component" value="Unassembled WGS sequence"/>
</dbReference>
<dbReference type="EMBL" id="JANDBD010000015">
    <property type="protein sequence ID" value="MCP9276269.1"/>
    <property type="molecule type" value="Genomic_DNA"/>
</dbReference>
<dbReference type="InterPro" id="IPR023393">
    <property type="entry name" value="START-like_dom_sf"/>
</dbReference>
<keyword evidence="2" id="KW-1185">Reference proteome</keyword>
<dbReference type="InterPro" id="IPR019587">
    <property type="entry name" value="Polyketide_cyclase/dehydratase"/>
</dbReference>
<reference evidence="1 2" key="1">
    <citation type="submission" date="2022-06" db="EMBL/GenBank/DDBJ databases">
        <title>Mycolicibacterium sp. CAU 1645 isolated from seawater.</title>
        <authorList>
            <person name="Kim W."/>
        </authorList>
    </citation>
    <scope>NUCLEOTIDE SEQUENCE [LARGE SCALE GENOMIC DNA]</scope>
    <source>
        <strain evidence="1 2">CAU 1645</strain>
    </source>
</reference>
<dbReference type="Gene3D" id="3.30.530.20">
    <property type="match status" value="1"/>
</dbReference>
<protein>
    <submittedName>
        <fullName evidence="1">SRPBCC family protein</fullName>
    </submittedName>
</protein>
<evidence type="ECO:0000313" key="1">
    <source>
        <dbReference type="EMBL" id="MCP9276269.1"/>
    </source>
</evidence>
<sequence>MAAITRSRTVPAEQQAVWDVLADFGELSSWVDRCDHSSILNHGLESPAGTSRRVQMGRDVLVETITEFVAPITLAYDIDGLSARFGRLANRWTLSTTGPDTVVSVTSTIDCGRGARARATELVVGRVMAKTSDEMLAGLIRRMESRHD</sequence>
<dbReference type="SUPFAM" id="SSF55961">
    <property type="entry name" value="Bet v1-like"/>
    <property type="match status" value="1"/>
</dbReference>
<gene>
    <name evidence="1" type="ORF">NM203_29180</name>
</gene>